<name>A0A8H3M387_9GLOM</name>
<comment type="caution">
    <text evidence="1">The sequence shown here is derived from an EMBL/GenBank/DDBJ whole genome shotgun (WGS) entry which is preliminary data.</text>
</comment>
<proteinExistence type="predicted"/>
<sequence length="195" mass="22883">MHEQGFFQDVQDLAMIIKPVKESIVLLENQIANLADCFFLLEKLGTAIKKIPETFHKMFRQHYIKSFNKRFKEFDFDEHLLAYYLHLGFLPHAANCQRLWSVCDWIHGTCYTKLLVKNLEAIAQIHSYYISNNKSELSHYGVEKSEKEIQQILRDADLYEEEEGITLEEVITEINLEQNAIDDDSEVINDEPLEL</sequence>
<dbReference type="AlphaFoldDB" id="A0A8H3M387"/>
<accession>A0A8H3M387</accession>
<gene>
    <name evidence="1" type="ORF">RCL2_002380000</name>
</gene>
<evidence type="ECO:0000313" key="1">
    <source>
        <dbReference type="EMBL" id="GES97210.1"/>
    </source>
</evidence>
<dbReference type="EMBL" id="BLAL01000257">
    <property type="protein sequence ID" value="GES97210.1"/>
    <property type="molecule type" value="Genomic_DNA"/>
</dbReference>
<dbReference type="Proteomes" id="UP000615446">
    <property type="component" value="Unassembled WGS sequence"/>
</dbReference>
<evidence type="ECO:0000313" key="2">
    <source>
        <dbReference type="Proteomes" id="UP000615446"/>
    </source>
</evidence>
<reference evidence="1" key="1">
    <citation type="submission" date="2019-10" db="EMBL/GenBank/DDBJ databases">
        <title>Conservation and host-specific expression of non-tandemly repeated heterogenous ribosome RNA gene in arbuscular mycorrhizal fungi.</title>
        <authorList>
            <person name="Maeda T."/>
            <person name="Kobayashi Y."/>
            <person name="Nakagawa T."/>
            <person name="Ezawa T."/>
            <person name="Yamaguchi K."/>
            <person name="Bino T."/>
            <person name="Nishimoto Y."/>
            <person name="Shigenobu S."/>
            <person name="Kawaguchi M."/>
        </authorList>
    </citation>
    <scope>NUCLEOTIDE SEQUENCE</scope>
    <source>
        <strain evidence="1">HR1</strain>
    </source>
</reference>
<dbReference type="OrthoDB" id="2441924at2759"/>
<organism evidence="1 2">
    <name type="scientific">Rhizophagus clarus</name>
    <dbReference type="NCBI Taxonomy" id="94130"/>
    <lineage>
        <taxon>Eukaryota</taxon>
        <taxon>Fungi</taxon>
        <taxon>Fungi incertae sedis</taxon>
        <taxon>Mucoromycota</taxon>
        <taxon>Glomeromycotina</taxon>
        <taxon>Glomeromycetes</taxon>
        <taxon>Glomerales</taxon>
        <taxon>Glomeraceae</taxon>
        <taxon>Rhizophagus</taxon>
    </lineage>
</organism>
<protein>
    <submittedName>
        <fullName evidence="1">Ribonuclease H-like domain-containing protein</fullName>
    </submittedName>
</protein>